<dbReference type="NCBIfam" id="TIGR03725">
    <property type="entry name" value="T6A_YeaZ"/>
    <property type="match status" value="1"/>
</dbReference>
<evidence type="ECO:0000313" key="3">
    <source>
        <dbReference type="Proteomes" id="UP001165679"/>
    </source>
</evidence>
<name>A0AA42CE07_9PROT</name>
<dbReference type="GO" id="GO:0002949">
    <property type="term" value="P:tRNA threonylcarbamoyladenosine modification"/>
    <property type="evidence" value="ECO:0007669"/>
    <property type="project" value="InterPro"/>
</dbReference>
<dbReference type="InterPro" id="IPR022496">
    <property type="entry name" value="T6A_TsaB"/>
</dbReference>
<dbReference type="PANTHER" id="PTHR11735">
    <property type="entry name" value="TRNA N6-ADENOSINE THREONYLCARBAMOYLTRANSFERASE"/>
    <property type="match status" value="1"/>
</dbReference>
<gene>
    <name evidence="2" type="primary">tsaB</name>
    <name evidence="2" type="ORF">OL599_08545</name>
</gene>
<reference evidence="2" key="2">
    <citation type="submission" date="2022-10" db="EMBL/GenBank/DDBJ databases">
        <authorList>
            <person name="Trinh H.N."/>
        </authorList>
    </citation>
    <scope>NUCLEOTIDE SEQUENCE</scope>
    <source>
        <strain evidence="2">RN2-1</strain>
    </source>
</reference>
<dbReference type="Proteomes" id="UP001165679">
    <property type="component" value="Unassembled WGS sequence"/>
</dbReference>
<dbReference type="EC" id="2.3.1.234" evidence="2"/>
<keyword evidence="3" id="KW-1185">Reference proteome</keyword>
<dbReference type="SUPFAM" id="SSF53067">
    <property type="entry name" value="Actin-like ATPase domain"/>
    <property type="match status" value="1"/>
</dbReference>
<dbReference type="InterPro" id="IPR000905">
    <property type="entry name" value="Gcp-like_dom"/>
</dbReference>
<comment type="caution">
    <text evidence="2">The sequence shown here is derived from an EMBL/GenBank/DDBJ whole genome shotgun (WGS) entry which is preliminary data.</text>
</comment>
<proteinExistence type="predicted"/>
<reference evidence="2" key="1">
    <citation type="submission" date="2022-09" db="EMBL/GenBank/DDBJ databases">
        <title>Rhodovastum sp. nov. RN2-1 isolated from soil in Seongnam, South Korea.</title>
        <authorList>
            <person name="Le N.T."/>
        </authorList>
    </citation>
    <scope>NUCLEOTIDE SEQUENCE</scope>
    <source>
        <strain evidence="2">RN2-1</strain>
    </source>
</reference>
<dbReference type="AlphaFoldDB" id="A0AA42CE07"/>
<feature type="domain" description="Gcp-like" evidence="1">
    <location>
        <begin position="33"/>
        <end position="129"/>
    </location>
</feature>
<sequence>MRILALDAALARCAAAVVVDGQVVALRQEPGGRGHAGVLPPMAEAVLAEAGLAATALDGVAVTVGPGSFTGLRAAIALAQGIALAAGRPVVGVTVAEAMAAALPTLGGRTLWVAIDSRRGRVFLHRNGELAPVALEALPPAGGPVAVAGDVAIEVAARLAARDDDVMLTDIRLPPIRQVAVVGARRLRGELPPLPAQPIYVDAPEAKLPAGGLRPPPQA</sequence>
<dbReference type="RefSeq" id="WP_264713274.1">
    <property type="nucleotide sequence ID" value="NZ_JAPDNT010000004.1"/>
</dbReference>
<keyword evidence="2" id="KW-0808">Transferase</keyword>
<dbReference type="GO" id="GO:0061711">
    <property type="term" value="F:tRNA N(6)-L-threonylcarbamoyladenine synthase activity"/>
    <property type="evidence" value="ECO:0007669"/>
    <property type="project" value="UniProtKB-EC"/>
</dbReference>
<dbReference type="Pfam" id="PF00814">
    <property type="entry name" value="TsaD"/>
    <property type="match status" value="1"/>
</dbReference>
<dbReference type="InterPro" id="IPR043129">
    <property type="entry name" value="ATPase_NBD"/>
</dbReference>
<dbReference type="Gene3D" id="3.30.420.40">
    <property type="match status" value="1"/>
</dbReference>
<protein>
    <submittedName>
        <fullName evidence="2">tRNA (Adenosine(37)-N6)-threonylcarbamoyltransferase complex dimerization subunit type 1 TsaB</fullName>
        <ecNumber evidence="2">2.3.1.234</ecNumber>
    </submittedName>
</protein>
<dbReference type="PANTHER" id="PTHR11735:SF11">
    <property type="entry name" value="TRNA THREONYLCARBAMOYLADENOSINE BIOSYNTHESIS PROTEIN TSAB"/>
    <property type="match status" value="1"/>
</dbReference>
<accession>A0AA42CE07</accession>
<dbReference type="EMBL" id="JAPDNT010000004">
    <property type="protein sequence ID" value="MCW3474634.1"/>
    <property type="molecule type" value="Genomic_DNA"/>
</dbReference>
<dbReference type="GO" id="GO:0005829">
    <property type="term" value="C:cytosol"/>
    <property type="evidence" value="ECO:0007669"/>
    <property type="project" value="TreeGrafter"/>
</dbReference>
<keyword evidence="2" id="KW-0012">Acyltransferase</keyword>
<organism evidence="2 3">
    <name type="scientific">Limobrevibacterium gyesilva</name>
    <dbReference type="NCBI Taxonomy" id="2991712"/>
    <lineage>
        <taxon>Bacteria</taxon>
        <taxon>Pseudomonadati</taxon>
        <taxon>Pseudomonadota</taxon>
        <taxon>Alphaproteobacteria</taxon>
        <taxon>Acetobacterales</taxon>
        <taxon>Acetobacteraceae</taxon>
        <taxon>Limobrevibacterium</taxon>
    </lineage>
</organism>
<evidence type="ECO:0000259" key="1">
    <source>
        <dbReference type="Pfam" id="PF00814"/>
    </source>
</evidence>
<evidence type="ECO:0000313" key="2">
    <source>
        <dbReference type="EMBL" id="MCW3474634.1"/>
    </source>
</evidence>